<organism evidence="1 2">
    <name type="scientific">Acrobeloides nanus</name>
    <dbReference type="NCBI Taxonomy" id="290746"/>
    <lineage>
        <taxon>Eukaryota</taxon>
        <taxon>Metazoa</taxon>
        <taxon>Ecdysozoa</taxon>
        <taxon>Nematoda</taxon>
        <taxon>Chromadorea</taxon>
        <taxon>Rhabditida</taxon>
        <taxon>Tylenchina</taxon>
        <taxon>Cephalobomorpha</taxon>
        <taxon>Cephaloboidea</taxon>
        <taxon>Cephalobidae</taxon>
        <taxon>Acrobeloides</taxon>
    </lineage>
</organism>
<name>A0A914DDP8_9BILA</name>
<protein>
    <submittedName>
        <fullName evidence="2">Uncharacterized protein</fullName>
    </submittedName>
</protein>
<dbReference type="WBParaSite" id="ACRNAN_scaffold22666.g19301.t1">
    <property type="protein sequence ID" value="ACRNAN_scaffold22666.g19301.t1"/>
    <property type="gene ID" value="ACRNAN_scaffold22666.g19301"/>
</dbReference>
<evidence type="ECO:0000313" key="2">
    <source>
        <dbReference type="WBParaSite" id="ACRNAN_scaffold22666.g19301.t1"/>
    </source>
</evidence>
<sequence length="81" mass="9502">MLIEQLCVIFNLGIMSIKWRAYSDTLLTFMEVVVILDTLVLERVDVMQQFFIMEIKIHLTRKSYMTVIYVASIWALNTIAI</sequence>
<dbReference type="AlphaFoldDB" id="A0A914DDP8"/>
<dbReference type="Proteomes" id="UP000887540">
    <property type="component" value="Unplaced"/>
</dbReference>
<evidence type="ECO:0000313" key="1">
    <source>
        <dbReference type="Proteomes" id="UP000887540"/>
    </source>
</evidence>
<accession>A0A914DDP8</accession>
<keyword evidence="1" id="KW-1185">Reference proteome</keyword>
<reference evidence="2" key="1">
    <citation type="submission" date="2022-11" db="UniProtKB">
        <authorList>
            <consortium name="WormBaseParasite"/>
        </authorList>
    </citation>
    <scope>IDENTIFICATION</scope>
</reference>
<proteinExistence type="predicted"/>